<evidence type="ECO:0000313" key="1">
    <source>
        <dbReference type="EMBL" id="KAK3956627.1"/>
    </source>
</evidence>
<proteinExistence type="predicted"/>
<reference evidence="1" key="2">
    <citation type="submission" date="2023-06" db="EMBL/GenBank/DDBJ databases">
        <authorList>
            <consortium name="Lawrence Berkeley National Laboratory"/>
            <person name="Mondo S.J."/>
            <person name="Hensen N."/>
            <person name="Bonometti L."/>
            <person name="Westerberg I."/>
            <person name="Brannstrom I.O."/>
            <person name="Guillou S."/>
            <person name="Cros-Aarteil S."/>
            <person name="Calhoun S."/>
            <person name="Haridas S."/>
            <person name="Kuo A."/>
            <person name="Pangilinan J."/>
            <person name="Riley R."/>
            <person name="Labutti K."/>
            <person name="Andreopoulos B."/>
            <person name="Lipzen A."/>
            <person name="Chen C."/>
            <person name="Yanf M."/>
            <person name="Daum C."/>
            <person name="Ng V."/>
            <person name="Clum A."/>
            <person name="Steindorff A."/>
            <person name="Ohm R."/>
            <person name="Martin F."/>
            <person name="Silar P."/>
            <person name="Natvig D."/>
            <person name="Lalanne C."/>
            <person name="Gautier V."/>
            <person name="Ament-Velasquez S.L."/>
            <person name="Kruys A."/>
            <person name="Hutchinson M.I."/>
            <person name="Powell A.J."/>
            <person name="Barry K."/>
            <person name="Miller A.N."/>
            <person name="Grigoriev I.V."/>
            <person name="Debuchy R."/>
            <person name="Gladieux P."/>
            <person name="Thoren M.H."/>
            <person name="Johannesson H."/>
        </authorList>
    </citation>
    <scope>NUCLEOTIDE SEQUENCE</scope>
    <source>
        <strain evidence="1">CBS 626.80</strain>
    </source>
</reference>
<evidence type="ECO:0000313" key="2">
    <source>
        <dbReference type="Proteomes" id="UP001303222"/>
    </source>
</evidence>
<dbReference type="EMBL" id="MU859064">
    <property type="protein sequence ID" value="KAK3956627.1"/>
    <property type="molecule type" value="Genomic_DNA"/>
</dbReference>
<organism evidence="1 2">
    <name type="scientific">Pseudoneurospora amorphoporcata</name>
    <dbReference type="NCBI Taxonomy" id="241081"/>
    <lineage>
        <taxon>Eukaryota</taxon>
        <taxon>Fungi</taxon>
        <taxon>Dikarya</taxon>
        <taxon>Ascomycota</taxon>
        <taxon>Pezizomycotina</taxon>
        <taxon>Sordariomycetes</taxon>
        <taxon>Sordariomycetidae</taxon>
        <taxon>Sordariales</taxon>
        <taxon>Sordariaceae</taxon>
        <taxon>Pseudoneurospora</taxon>
    </lineage>
</organism>
<reference evidence="1" key="1">
    <citation type="journal article" date="2023" name="Mol. Phylogenet. Evol.">
        <title>Genome-scale phylogeny and comparative genomics of the fungal order Sordariales.</title>
        <authorList>
            <person name="Hensen N."/>
            <person name="Bonometti L."/>
            <person name="Westerberg I."/>
            <person name="Brannstrom I.O."/>
            <person name="Guillou S."/>
            <person name="Cros-Aarteil S."/>
            <person name="Calhoun S."/>
            <person name="Haridas S."/>
            <person name="Kuo A."/>
            <person name="Mondo S."/>
            <person name="Pangilinan J."/>
            <person name="Riley R."/>
            <person name="LaButti K."/>
            <person name="Andreopoulos B."/>
            <person name="Lipzen A."/>
            <person name="Chen C."/>
            <person name="Yan M."/>
            <person name="Daum C."/>
            <person name="Ng V."/>
            <person name="Clum A."/>
            <person name="Steindorff A."/>
            <person name="Ohm R.A."/>
            <person name="Martin F."/>
            <person name="Silar P."/>
            <person name="Natvig D.O."/>
            <person name="Lalanne C."/>
            <person name="Gautier V."/>
            <person name="Ament-Velasquez S.L."/>
            <person name="Kruys A."/>
            <person name="Hutchinson M.I."/>
            <person name="Powell A.J."/>
            <person name="Barry K."/>
            <person name="Miller A.N."/>
            <person name="Grigoriev I.V."/>
            <person name="Debuchy R."/>
            <person name="Gladieux P."/>
            <person name="Hiltunen Thoren M."/>
            <person name="Johannesson H."/>
        </authorList>
    </citation>
    <scope>NUCLEOTIDE SEQUENCE</scope>
    <source>
        <strain evidence="1">CBS 626.80</strain>
    </source>
</reference>
<protein>
    <submittedName>
        <fullName evidence="1">Uncharacterized protein</fullName>
    </submittedName>
</protein>
<dbReference type="Proteomes" id="UP001303222">
    <property type="component" value="Unassembled WGS sequence"/>
</dbReference>
<comment type="caution">
    <text evidence="1">The sequence shown here is derived from an EMBL/GenBank/DDBJ whole genome shotgun (WGS) entry which is preliminary data.</text>
</comment>
<name>A0AAN6SJH5_9PEZI</name>
<sequence>MFCTTSVPCISASIIDNWLDQPPDARANSAVIAREGRRPLSPGWLFVQLMIPMACSRPSSCSFSSSKGPNKTKAILPINLIHHISSRANKMIKLSYRNDKSVRVSSWKNSFDIAFCEVPRASDKADRRHHRVHTPLTDSDGYGPKGSSLHVFPFTMYKNSTGQNNTEDGSHYLAIKDDKAFAIRMFSSSPDMESAFKVKVRIGGVNVLQHTTTDGKQQSQDYFVVSEQKWVWGKQVDETTARQFRVFGHSRKSSWATIL</sequence>
<dbReference type="AlphaFoldDB" id="A0AAN6SJH5"/>
<keyword evidence="2" id="KW-1185">Reference proteome</keyword>
<accession>A0AAN6SJH5</accession>
<gene>
    <name evidence="1" type="ORF">QBC32DRAFT_109269</name>
</gene>